<comment type="caution">
    <text evidence="1">The sequence shown here is derived from an EMBL/GenBank/DDBJ whole genome shotgun (WGS) entry which is preliminary data.</text>
</comment>
<proteinExistence type="predicted"/>
<reference evidence="1" key="1">
    <citation type="journal article" date="2015" name="Nature">
        <title>Complex archaea that bridge the gap between prokaryotes and eukaryotes.</title>
        <authorList>
            <person name="Spang A."/>
            <person name="Saw J.H."/>
            <person name="Jorgensen S.L."/>
            <person name="Zaremba-Niedzwiedzka K."/>
            <person name="Martijn J."/>
            <person name="Lind A.E."/>
            <person name="van Eijk R."/>
            <person name="Schleper C."/>
            <person name="Guy L."/>
            <person name="Ettema T.J."/>
        </authorList>
    </citation>
    <scope>NUCLEOTIDE SEQUENCE</scope>
</reference>
<gene>
    <name evidence="1" type="ORF">LCGC14_3037100</name>
</gene>
<organism evidence="1">
    <name type="scientific">marine sediment metagenome</name>
    <dbReference type="NCBI Taxonomy" id="412755"/>
    <lineage>
        <taxon>unclassified sequences</taxon>
        <taxon>metagenomes</taxon>
        <taxon>ecological metagenomes</taxon>
    </lineage>
</organism>
<sequence>MRVVTELANIELRHGDDGFWLCVRNSKGDDACISLANVCGDFIGNTFRSWATEQFVDRRRCKPELADRREDRRETES</sequence>
<dbReference type="AlphaFoldDB" id="A0A0F8YYP1"/>
<dbReference type="EMBL" id="LAZR01063614">
    <property type="protein sequence ID" value="KKK59169.1"/>
    <property type="molecule type" value="Genomic_DNA"/>
</dbReference>
<protein>
    <submittedName>
        <fullName evidence="1">Uncharacterized protein</fullName>
    </submittedName>
</protein>
<name>A0A0F8YYP1_9ZZZZ</name>
<evidence type="ECO:0000313" key="1">
    <source>
        <dbReference type="EMBL" id="KKK59169.1"/>
    </source>
</evidence>
<accession>A0A0F8YYP1</accession>